<gene>
    <name evidence="1" type="ORF">MmiHf6_16440</name>
</gene>
<evidence type="ECO:0000313" key="2">
    <source>
        <dbReference type="Proteomes" id="UP001302978"/>
    </source>
</evidence>
<dbReference type="KEGG" id="mehf:MmiHf6_16440"/>
<dbReference type="SUPFAM" id="SSF53335">
    <property type="entry name" value="S-adenosyl-L-methionine-dependent methyltransferases"/>
    <property type="match status" value="2"/>
</dbReference>
<dbReference type="EMBL" id="CP131059">
    <property type="protein sequence ID" value="WNY24313.1"/>
    <property type="molecule type" value="Genomic_DNA"/>
</dbReference>
<sequence length="637" mass="73577">MTQDIDFALVEEKRPPIYTAMKYWGKKPHNIWGKYIDTYTSEDGFALDPFSGSAMSAFEAVKNGRKGIAFDLNPLTSFIIEVYATVFDRESFFNSVDLIISKIQSDPVYIKYYSHSCPKCGSSDAFAQHFKWDDGNIYEIGVFCSRCRERSLVSPSKHQKQLSEEMFTINQPRWYPSDMFYKSPSFSSSFLKNIGSSNFSDLWTPRNLYILSFIFDEIIKENNRNLQLQLLFGFIQSLHLCSKMCVPRRTAANRDFSTSWGRSAYICSKRQMEMNPLFLFKNNCIGKQSVQSALEGVVSYLGKVPKIEYIDKDFKKNQSTTADIIYGVIDINHITDYIADESISFIITDPPYGGLVQYLDLSQIWLIWLKKYDLKYASDINAEITVKKGFFGLSDYSMRFTKGIKNLYQILEPDGKIVFTFHNKDLMIWNSFLRSLSEAGFKVEKVIHQQNRRTGESNVANPYGTSASDFYIRCSKSSYVEKIKTTRDEFENFIIDRAVSIIHARNEPTPYQILFNGLLSEISKAGFNLDQFDENINYFLEKHIGDIFVIVSNNELFGNLWWLKDEFTDSENTVALSERVDETVLTLFMNKKELTLDEVLAEIFIKYPNGLTPDIKSITSYIEKYAYRSGSKWVYKG</sequence>
<keyword evidence="2" id="KW-1185">Reference proteome</keyword>
<dbReference type="GO" id="GO:0032259">
    <property type="term" value="P:methylation"/>
    <property type="evidence" value="ECO:0007669"/>
    <property type="project" value="InterPro"/>
</dbReference>
<proteinExistence type="predicted"/>
<dbReference type="Gene3D" id="3.40.50.150">
    <property type="entry name" value="Vaccinia Virus protein VP39"/>
    <property type="match status" value="2"/>
</dbReference>
<dbReference type="AlphaFoldDB" id="A0AA96V1R8"/>
<dbReference type="RefSeq" id="WP_316557494.1">
    <property type="nucleotide sequence ID" value="NZ_CP131059.1"/>
</dbReference>
<dbReference type="GO" id="GO:0003676">
    <property type="term" value="F:nucleic acid binding"/>
    <property type="evidence" value="ECO:0007669"/>
    <property type="project" value="InterPro"/>
</dbReference>
<name>A0AA96V1R8_9EURY</name>
<evidence type="ECO:0000313" key="1">
    <source>
        <dbReference type="EMBL" id="WNY24313.1"/>
    </source>
</evidence>
<dbReference type="InterPro" id="IPR029063">
    <property type="entry name" value="SAM-dependent_MTases_sf"/>
</dbReference>
<reference evidence="1 2" key="1">
    <citation type="submission" date="2023-07" db="EMBL/GenBank/DDBJ databases">
        <title>Closed genoem sequence of Methanomicrococcus sp. Hf6.</title>
        <authorList>
            <person name="Poehlein A."/>
            <person name="Protasov E."/>
            <person name="Platt K."/>
            <person name="Reeh H."/>
            <person name="Daniel R."/>
            <person name="Brune A."/>
        </authorList>
    </citation>
    <scope>NUCLEOTIDE SEQUENCE [LARGE SCALE GENOMIC DNA]</scope>
    <source>
        <strain evidence="1 2">Hf6</strain>
    </source>
</reference>
<dbReference type="GO" id="GO:0008168">
    <property type="term" value="F:methyltransferase activity"/>
    <property type="evidence" value="ECO:0007669"/>
    <property type="project" value="InterPro"/>
</dbReference>
<dbReference type="PROSITE" id="PS00092">
    <property type="entry name" value="N6_MTASE"/>
    <property type="match status" value="1"/>
</dbReference>
<accession>A0AA96V1R8</accession>
<dbReference type="InterPro" id="IPR002052">
    <property type="entry name" value="DNA_methylase_N6_adenine_CS"/>
</dbReference>
<dbReference type="Proteomes" id="UP001302978">
    <property type="component" value="Chromosome"/>
</dbReference>
<organism evidence="1 2">
    <name type="scientific">Methanimicrococcus hongohii</name>
    <dbReference type="NCBI Taxonomy" id="3028295"/>
    <lineage>
        <taxon>Archaea</taxon>
        <taxon>Methanobacteriati</taxon>
        <taxon>Methanobacteriota</taxon>
        <taxon>Stenosarchaea group</taxon>
        <taxon>Methanomicrobia</taxon>
        <taxon>Methanosarcinales</taxon>
        <taxon>Methanosarcinaceae</taxon>
        <taxon>Methanimicrococcus</taxon>
    </lineage>
</organism>
<evidence type="ECO:0008006" key="3">
    <source>
        <dbReference type="Google" id="ProtNLM"/>
    </source>
</evidence>
<protein>
    <recommendedName>
        <fullName evidence="3">DNA methylase N-4/N-6 domain-containing protein</fullName>
    </recommendedName>
</protein>
<dbReference type="GeneID" id="85196255"/>